<evidence type="ECO:0000313" key="3">
    <source>
        <dbReference type="EMBL" id="EGZ08121.1"/>
    </source>
</evidence>
<gene>
    <name evidence="3" type="ORF">PHYSODRAFT_526555</name>
</gene>
<evidence type="ECO:0000313" key="4">
    <source>
        <dbReference type="Proteomes" id="UP000002640"/>
    </source>
</evidence>
<protein>
    <recommendedName>
        <fullName evidence="2">SWIM-type domain-containing protein</fullName>
    </recommendedName>
</protein>
<evidence type="ECO:0000256" key="1">
    <source>
        <dbReference type="PROSITE-ProRule" id="PRU00325"/>
    </source>
</evidence>
<dbReference type="GO" id="GO:0008270">
    <property type="term" value="F:zinc ion binding"/>
    <property type="evidence" value="ECO:0007669"/>
    <property type="project" value="UniProtKB-KW"/>
</dbReference>
<evidence type="ECO:0000259" key="2">
    <source>
        <dbReference type="PROSITE" id="PS50966"/>
    </source>
</evidence>
<accession>G5A895</accession>
<feature type="domain" description="SWIM-type" evidence="2">
    <location>
        <begin position="516"/>
        <end position="550"/>
    </location>
</feature>
<dbReference type="InParanoid" id="G5A895"/>
<dbReference type="KEGG" id="psoj:PHYSODRAFT_526555"/>
<dbReference type="GeneID" id="20661017"/>
<dbReference type="AlphaFoldDB" id="G5A895"/>
<dbReference type="EMBL" id="JH159161">
    <property type="protein sequence ID" value="EGZ08121.1"/>
    <property type="molecule type" value="Genomic_DNA"/>
</dbReference>
<organism evidence="3 4">
    <name type="scientific">Phytophthora sojae (strain P6497)</name>
    <name type="common">Soybean stem and root rot agent</name>
    <name type="synonym">Phytophthora megasperma f. sp. glycines</name>
    <dbReference type="NCBI Taxonomy" id="1094619"/>
    <lineage>
        <taxon>Eukaryota</taxon>
        <taxon>Sar</taxon>
        <taxon>Stramenopiles</taxon>
        <taxon>Oomycota</taxon>
        <taxon>Peronosporomycetes</taxon>
        <taxon>Peronosporales</taxon>
        <taxon>Peronosporaceae</taxon>
        <taxon>Phytophthora</taxon>
    </lineage>
</organism>
<feature type="non-terminal residue" evidence="3">
    <location>
        <position position="1"/>
    </location>
</feature>
<dbReference type="PROSITE" id="PS50966">
    <property type="entry name" value="ZF_SWIM"/>
    <property type="match status" value="1"/>
</dbReference>
<keyword evidence="1" id="KW-0479">Metal-binding</keyword>
<keyword evidence="1" id="KW-0862">Zinc</keyword>
<dbReference type="Proteomes" id="UP000002640">
    <property type="component" value="Unassembled WGS sequence"/>
</dbReference>
<keyword evidence="1" id="KW-0863">Zinc-finger</keyword>
<dbReference type="OMA" id="THESHPR"/>
<dbReference type="RefSeq" id="XP_009536293.1">
    <property type="nucleotide sequence ID" value="XM_009537998.1"/>
</dbReference>
<name>G5A895_PHYSP</name>
<proteinExistence type="predicted"/>
<reference evidence="3 4" key="1">
    <citation type="journal article" date="2006" name="Science">
        <title>Phytophthora genome sequences uncover evolutionary origins and mechanisms of pathogenesis.</title>
        <authorList>
            <person name="Tyler B.M."/>
            <person name="Tripathy S."/>
            <person name="Zhang X."/>
            <person name="Dehal P."/>
            <person name="Jiang R.H."/>
            <person name="Aerts A."/>
            <person name="Arredondo F.D."/>
            <person name="Baxter L."/>
            <person name="Bensasson D."/>
            <person name="Beynon J.L."/>
            <person name="Chapman J."/>
            <person name="Damasceno C.M."/>
            <person name="Dorrance A.E."/>
            <person name="Dou D."/>
            <person name="Dickerman A.W."/>
            <person name="Dubchak I.L."/>
            <person name="Garbelotto M."/>
            <person name="Gijzen M."/>
            <person name="Gordon S.G."/>
            <person name="Govers F."/>
            <person name="Grunwald N.J."/>
            <person name="Huang W."/>
            <person name="Ivors K.L."/>
            <person name="Jones R.W."/>
            <person name="Kamoun S."/>
            <person name="Krampis K."/>
            <person name="Lamour K.H."/>
            <person name="Lee M.K."/>
            <person name="McDonald W.H."/>
            <person name="Medina M."/>
            <person name="Meijer H.J."/>
            <person name="Nordberg E.K."/>
            <person name="Maclean D.J."/>
            <person name="Ospina-Giraldo M.D."/>
            <person name="Morris P.F."/>
            <person name="Phuntumart V."/>
            <person name="Putnam N.H."/>
            <person name="Rash S."/>
            <person name="Rose J.K."/>
            <person name="Sakihama Y."/>
            <person name="Salamov A.A."/>
            <person name="Savidor A."/>
            <person name="Scheuring C.F."/>
            <person name="Smith B.M."/>
            <person name="Sobral B.W."/>
            <person name="Terry A."/>
            <person name="Torto-Alalibo T.A."/>
            <person name="Win J."/>
            <person name="Xu Z."/>
            <person name="Zhang H."/>
            <person name="Grigoriev I.V."/>
            <person name="Rokhsar D.S."/>
            <person name="Boore J.L."/>
        </authorList>
    </citation>
    <scope>NUCLEOTIDE SEQUENCE [LARGE SCALE GENOMIC DNA]</scope>
    <source>
        <strain evidence="3 4">P6497</strain>
    </source>
</reference>
<sequence>YKYKHNYSNAGNGTRIYCCMSHVNCPKRLRLSKVEGEAQDESGAQFVLEETDMHGDEDQDTHRRGIHGALKREIDSILFSGAGPKKCRKLLLDRHGDNPVMLQHLPTESQLKNRKAGLRKKQSGGWEIHNFATLLEWAYTHLCTLKSGFFGHDDDISAADAATQFANKSRQFQHGVVVLECFEHDFIDQDGKAAKSFGLILTSRHMLLNIPKAYECQQDIGVLGATDGTYKLHFGGWTLVDFGTYTMHYSRKQYSKTFVPWMYMFVKTEHHTAYATLFRTAKHFTRLREKIKLLKDPAFYEDNVLPDIRYLSKARSAKQFKALSKLFLEFWIQQNERDYAKWFKDIYLGDTWGNWFYVAAAAGITPSQNALEAHHRVIKKVCVGTLRASTSVVLNDSIPRILGLQESEPARPALNHFSEEKSNHYMIKDTRAKFVKAFLFNASKFVVSPKNIHSALTVYLFHFGSYRNSINGKLPPGMTVNLVELHCLFIHQVRLLSRDPLLDGGMITAAPSIPSQTIQAIRKKYVCDCALFYQTGWQCSHVVAAMTLQKEISIQGMLRALPTRKLSGGQRKRVGPLTEGGDNTHRFSVDVPIREFFKYPARPLHWNLMKEFKFPDDSGSEVEQFLLGKGFSWGETNDVFIWITKFSNGAQVKLECQELAECLNRAYTHGADVAGAVAY</sequence>
<keyword evidence="4" id="KW-1185">Reference proteome</keyword>
<dbReference type="InterPro" id="IPR007527">
    <property type="entry name" value="Znf_SWIM"/>
</dbReference>